<gene>
    <name evidence="2" type="ordered locus">TK0538</name>
</gene>
<evidence type="ECO:0000313" key="3">
    <source>
        <dbReference type="Proteomes" id="UP000000536"/>
    </source>
</evidence>
<dbReference type="EnsemblBacteria" id="BAD84727">
    <property type="protein sequence ID" value="BAD84727"/>
    <property type="gene ID" value="TK0538"/>
</dbReference>
<keyword evidence="3" id="KW-1185">Reference proteome</keyword>
<dbReference type="Pfam" id="PF13302">
    <property type="entry name" value="Acetyltransf_3"/>
    <property type="match status" value="1"/>
</dbReference>
<dbReference type="PATRIC" id="fig|69014.16.peg.526"/>
<dbReference type="PANTHER" id="PTHR43328:SF1">
    <property type="entry name" value="N-ACETYLTRANSFERASE DOMAIN-CONTAINING PROTEIN"/>
    <property type="match status" value="1"/>
</dbReference>
<dbReference type="GO" id="GO:0016747">
    <property type="term" value="F:acyltransferase activity, transferring groups other than amino-acyl groups"/>
    <property type="evidence" value="ECO:0007669"/>
    <property type="project" value="InterPro"/>
</dbReference>
<protein>
    <submittedName>
        <fullName evidence="2">N-acetyltransferase, GNAT family</fullName>
    </submittedName>
</protein>
<sequence>MRPVVVKGKLVSLAVPTKDDVRRAWLWYNDRDVRRFLSDPDGLFFFEDELEWYEAMRRGKRENRVFTVLENSSKSPVGFVGLHRINHKDGHAELGYFIAKEYWNRGYATEAVGLALKYAFEWLNLRKVYARVYEPNTASIRVLEKNGFELVGRMKKHSHIPGYGFVDELIFEKFREE</sequence>
<dbReference type="HOGENOM" id="CLU_013985_3_2_2"/>
<dbReference type="PROSITE" id="PS51186">
    <property type="entry name" value="GNAT"/>
    <property type="match status" value="1"/>
</dbReference>
<dbReference type="SUPFAM" id="SSF55729">
    <property type="entry name" value="Acyl-CoA N-acyltransferases (Nat)"/>
    <property type="match status" value="1"/>
</dbReference>
<reference evidence="2 3" key="1">
    <citation type="journal article" date="2005" name="Genome Res.">
        <title>Complete genome sequence of the hyperthermophilic archaeon Thermococcus kodakaraensis KOD1 and comparison with Pyrococcus genomes.</title>
        <authorList>
            <person name="Fukui T."/>
            <person name="Atomi H."/>
            <person name="Kanai T."/>
            <person name="Matsumi R."/>
            <person name="Fujiwara S."/>
            <person name="Imanaka T."/>
        </authorList>
    </citation>
    <scope>NUCLEOTIDE SEQUENCE [LARGE SCALE GENOMIC DNA]</scope>
    <source>
        <strain evidence="3">ATCC BAA-918 / JCM 12380 / KOD1</strain>
    </source>
</reference>
<accession>Q5JF29</accession>
<dbReference type="RefSeq" id="WP_011249493.1">
    <property type="nucleotide sequence ID" value="NC_006624.1"/>
</dbReference>
<name>Q5JF29_THEKO</name>
<dbReference type="STRING" id="69014.TK0538"/>
<dbReference type="EMBL" id="AP006878">
    <property type="protein sequence ID" value="BAD84727.1"/>
    <property type="molecule type" value="Genomic_DNA"/>
</dbReference>
<dbReference type="PhylomeDB" id="Q5JF29"/>
<feature type="domain" description="N-acetyltransferase" evidence="1">
    <location>
        <begin position="19"/>
        <end position="176"/>
    </location>
</feature>
<evidence type="ECO:0000313" key="2">
    <source>
        <dbReference type="EMBL" id="BAD84727.1"/>
    </source>
</evidence>
<organism evidence="2 3">
    <name type="scientific">Thermococcus kodakarensis (strain ATCC BAA-918 / JCM 12380 / KOD1)</name>
    <name type="common">Pyrococcus kodakaraensis (strain KOD1)</name>
    <dbReference type="NCBI Taxonomy" id="69014"/>
    <lineage>
        <taxon>Archaea</taxon>
        <taxon>Methanobacteriati</taxon>
        <taxon>Methanobacteriota</taxon>
        <taxon>Thermococci</taxon>
        <taxon>Thermococcales</taxon>
        <taxon>Thermococcaceae</taxon>
        <taxon>Thermococcus</taxon>
    </lineage>
</organism>
<dbReference type="AlphaFoldDB" id="Q5JF29"/>
<evidence type="ECO:0000259" key="1">
    <source>
        <dbReference type="PROSITE" id="PS51186"/>
    </source>
</evidence>
<dbReference type="InterPro" id="IPR016181">
    <property type="entry name" value="Acyl_CoA_acyltransferase"/>
</dbReference>
<dbReference type="OrthoDB" id="120213at2157"/>
<dbReference type="PANTHER" id="PTHR43328">
    <property type="entry name" value="ACETYLTRANSFERASE-RELATED"/>
    <property type="match status" value="1"/>
</dbReference>
<dbReference type="eggNOG" id="arCOG00842">
    <property type="taxonomic scope" value="Archaea"/>
</dbReference>
<dbReference type="InParanoid" id="Q5JF29"/>
<dbReference type="InterPro" id="IPR000182">
    <property type="entry name" value="GNAT_dom"/>
</dbReference>
<dbReference type="Gene3D" id="3.40.630.30">
    <property type="match status" value="1"/>
</dbReference>
<dbReference type="GeneID" id="78447051"/>
<dbReference type="Proteomes" id="UP000000536">
    <property type="component" value="Chromosome"/>
</dbReference>
<dbReference type="KEGG" id="tko:TK0538"/>
<proteinExistence type="predicted"/>